<protein>
    <submittedName>
        <fullName evidence="1">Uncharacterized protein</fullName>
    </submittedName>
</protein>
<feature type="non-terminal residue" evidence="1">
    <location>
        <position position="1"/>
    </location>
</feature>
<evidence type="ECO:0000313" key="1">
    <source>
        <dbReference type="EMBL" id="GAH88876.1"/>
    </source>
</evidence>
<gene>
    <name evidence="1" type="ORF">S03H2_56648</name>
</gene>
<name>X1J2E7_9ZZZZ</name>
<organism evidence="1">
    <name type="scientific">marine sediment metagenome</name>
    <dbReference type="NCBI Taxonomy" id="412755"/>
    <lineage>
        <taxon>unclassified sequences</taxon>
        <taxon>metagenomes</taxon>
        <taxon>ecological metagenomes</taxon>
    </lineage>
</organism>
<sequence>HGINAVQLLFKKHFQSIADQYEDKHAIIYGRFRIERIKEVVEKFIPCLSG</sequence>
<reference evidence="1" key="1">
    <citation type="journal article" date="2014" name="Front. Microbiol.">
        <title>High frequency of phylogenetically diverse reductive dehalogenase-homologous genes in deep subseafloor sedimentary metagenomes.</title>
        <authorList>
            <person name="Kawai M."/>
            <person name="Futagami T."/>
            <person name="Toyoda A."/>
            <person name="Takaki Y."/>
            <person name="Nishi S."/>
            <person name="Hori S."/>
            <person name="Arai W."/>
            <person name="Tsubouchi T."/>
            <person name="Morono Y."/>
            <person name="Uchiyama I."/>
            <person name="Ito T."/>
            <person name="Fujiyama A."/>
            <person name="Inagaki F."/>
            <person name="Takami H."/>
        </authorList>
    </citation>
    <scope>NUCLEOTIDE SEQUENCE</scope>
    <source>
        <strain evidence="1">Expedition CK06-06</strain>
    </source>
</reference>
<comment type="caution">
    <text evidence="1">The sequence shown here is derived from an EMBL/GenBank/DDBJ whole genome shotgun (WGS) entry which is preliminary data.</text>
</comment>
<proteinExistence type="predicted"/>
<dbReference type="AlphaFoldDB" id="X1J2E7"/>
<accession>X1J2E7</accession>
<dbReference type="EMBL" id="BARU01036259">
    <property type="protein sequence ID" value="GAH88876.1"/>
    <property type="molecule type" value="Genomic_DNA"/>
</dbReference>